<dbReference type="CDD" id="cd17365">
    <property type="entry name" value="MFS_PcaK_like"/>
    <property type="match status" value="1"/>
</dbReference>
<feature type="transmembrane region" description="Helical" evidence="5">
    <location>
        <begin position="113"/>
        <end position="135"/>
    </location>
</feature>
<dbReference type="RefSeq" id="WP_058356387.1">
    <property type="nucleotide sequence ID" value="NZ_CABKVG010000009.1"/>
</dbReference>
<feature type="transmembrane region" description="Helical" evidence="5">
    <location>
        <begin position="410"/>
        <end position="428"/>
    </location>
</feature>
<evidence type="ECO:0000256" key="2">
    <source>
        <dbReference type="ARBA" id="ARBA00022692"/>
    </source>
</evidence>
<keyword evidence="2 5" id="KW-0812">Transmembrane</keyword>
<dbReference type="Gene3D" id="1.20.1250.20">
    <property type="entry name" value="MFS general substrate transporter like domains"/>
    <property type="match status" value="1"/>
</dbReference>
<reference evidence="7 8" key="1">
    <citation type="journal article" date="2022" name="Res Sq">
        <title>Evolution of multicellular longitudinally dividing oral cavity symbionts (Neisseriaceae).</title>
        <authorList>
            <person name="Nyongesa S."/>
            <person name="Weber P."/>
            <person name="Bernet E."/>
            <person name="Pullido F."/>
            <person name="Nieckarz M."/>
            <person name="Delaby M."/>
            <person name="Nieves C."/>
            <person name="Viehboeck T."/>
            <person name="Krause N."/>
            <person name="Rivera-Millot A."/>
            <person name="Nakamura A."/>
            <person name="Vischer N."/>
            <person name="VanNieuwenhze M."/>
            <person name="Brun Y."/>
            <person name="Cava F."/>
            <person name="Bulgheresi S."/>
            <person name="Veyrier F."/>
        </authorList>
    </citation>
    <scope>NUCLEOTIDE SEQUENCE [LARGE SCALE GENOMIC DNA]</scope>
    <source>
        <strain evidence="7 8">SN4</strain>
    </source>
</reference>
<feature type="transmembrane region" description="Helical" evidence="5">
    <location>
        <begin position="292"/>
        <end position="311"/>
    </location>
</feature>
<dbReference type="PROSITE" id="PS50850">
    <property type="entry name" value="MFS"/>
    <property type="match status" value="1"/>
</dbReference>
<dbReference type="PANTHER" id="PTHR23508">
    <property type="entry name" value="CARBOXYLIC ACID TRANSPORTER PROTEIN HOMOLOG"/>
    <property type="match status" value="1"/>
</dbReference>
<dbReference type="Proteomes" id="UP000832011">
    <property type="component" value="Chromosome"/>
</dbReference>
<evidence type="ECO:0000256" key="3">
    <source>
        <dbReference type="ARBA" id="ARBA00022989"/>
    </source>
</evidence>
<feature type="transmembrane region" description="Helical" evidence="5">
    <location>
        <begin position="60"/>
        <end position="80"/>
    </location>
</feature>
<protein>
    <submittedName>
        <fullName evidence="7">MFS transporter</fullName>
    </submittedName>
</protein>
<feature type="transmembrane region" description="Helical" evidence="5">
    <location>
        <begin position="20"/>
        <end position="48"/>
    </location>
</feature>
<feature type="transmembrane region" description="Helical" evidence="5">
    <location>
        <begin position="87"/>
        <end position="107"/>
    </location>
</feature>
<keyword evidence="4 5" id="KW-0472">Membrane</keyword>
<evidence type="ECO:0000313" key="8">
    <source>
        <dbReference type="Proteomes" id="UP000832011"/>
    </source>
</evidence>
<dbReference type="EMBL" id="CP091511">
    <property type="protein sequence ID" value="UOO88182.1"/>
    <property type="molecule type" value="Genomic_DNA"/>
</dbReference>
<dbReference type="PROSITE" id="PS00216">
    <property type="entry name" value="SUGAR_TRANSPORT_1"/>
    <property type="match status" value="1"/>
</dbReference>
<sequence length="449" mass="48258">MQQLNVQQYLDGRPLSGKQWLVFVLGVLIILADGLDSGAIGFIAPSLLQDWGIDKPALKPVLSGSLVGMAIGALVAGPLADRFGRKWVVIASTVLFGLFTVISGFATNTTELAIYRFITGLGLGAAMPNIATLVAEYMPAHRRATMVNLMFCAFPLGITLGGLLAAKIIPAAGWEHMLMYCGVFPLVLAAVLLFALPESIQFLLTRGRQASAQKIVSSIDSSIDFSKTELVLPELKGNNNAGVALIISKPYFLSTAMLWLCCFMSLLVFYLLTSWMPVLLKQAGFTTEQYSLIAAIFPFGGVFGTAVIGWAMDKFQANKALMVVYFISAILMVITGWFASDIILFGVIIFLAGAGLVGAQSSLPALTALFYPVQGRAAGVSWMHGIGRMGAIFGAFFEAQIFAWNLSLSQVFMFLGVPVLISALALWVKSRDTSVVNQEPVVSNELQKN</sequence>
<evidence type="ECO:0000259" key="6">
    <source>
        <dbReference type="PROSITE" id="PS50850"/>
    </source>
</evidence>
<dbReference type="InterPro" id="IPR005829">
    <property type="entry name" value="Sugar_transporter_CS"/>
</dbReference>
<feature type="transmembrane region" description="Helical" evidence="5">
    <location>
        <begin position="177"/>
        <end position="196"/>
    </location>
</feature>
<dbReference type="PANTHER" id="PTHR23508:SF10">
    <property type="entry name" value="CARBOXYLIC ACID TRANSPORTER PROTEIN HOMOLOG"/>
    <property type="match status" value="1"/>
</dbReference>
<feature type="transmembrane region" description="Helical" evidence="5">
    <location>
        <begin position="147"/>
        <end position="165"/>
    </location>
</feature>
<accession>A0ABY4E432</accession>
<feature type="transmembrane region" description="Helical" evidence="5">
    <location>
        <begin position="251"/>
        <end position="272"/>
    </location>
</feature>
<dbReference type="InterPro" id="IPR036259">
    <property type="entry name" value="MFS_trans_sf"/>
</dbReference>
<feature type="transmembrane region" description="Helical" evidence="5">
    <location>
        <begin position="345"/>
        <end position="373"/>
    </location>
</feature>
<comment type="subcellular location">
    <subcellularLocation>
        <location evidence="1">Membrane</location>
        <topology evidence="1">Multi-pass membrane protein</topology>
    </subcellularLocation>
</comment>
<proteinExistence type="predicted"/>
<dbReference type="Pfam" id="PF07690">
    <property type="entry name" value="MFS_1"/>
    <property type="match status" value="1"/>
</dbReference>
<organism evidence="7 8">
    <name type="scientific">Vitreoscilla massiliensis</name>
    <dbReference type="NCBI Taxonomy" id="1689272"/>
    <lineage>
        <taxon>Bacteria</taxon>
        <taxon>Pseudomonadati</taxon>
        <taxon>Pseudomonadota</taxon>
        <taxon>Betaproteobacteria</taxon>
        <taxon>Neisseriales</taxon>
        <taxon>Neisseriaceae</taxon>
        <taxon>Vitreoscilla</taxon>
    </lineage>
</organism>
<dbReference type="InterPro" id="IPR020846">
    <property type="entry name" value="MFS_dom"/>
</dbReference>
<feature type="transmembrane region" description="Helical" evidence="5">
    <location>
        <begin position="385"/>
        <end position="404"/>
    </location>
</feature>
<dbReference type="InterPro" id="IPR011701">
    <property type="entry name" value="MFS"/>
</dbReference>
<feature type="transmembrane region" description="Helical" evidence="5">
    <location>
        <begin position="320"/>
        <end position="339"/>
    </location>
</feature>
<keyword evidence="3 5" id="KW-1133">Transmembrane helix</keyword>
<gene>
    <name evidence="7" type="ORF">LVJ82_11870</name>
</gene>
<dbReference type="PROSITE" id="PS00217">
    <property type="entry name" value="SUGAR_TRANSPORT_2"/>
    <property type="match status" value="1"/>
</dbReference>
<evidence type="ECO:0000313" key="7">
    <source>
        <dbReference type="EMBL" id="UOO88182.1"/>
    </source>
</evidence>
<name>A0ABY4E432_9NEIS</name>
<evidence type="ECO:0000256" key="5">
    <source>
        <dbReference type="SAM" id="Phobius"/>
    </source>
</evidence>
<keyword evidence="8" id="KW-1185">Reference proteome</keyword>
<dbReference type="SUPFAM" id="SSF103473">
    <property type="entry name" value="MFS general substrate transporter"/>
    <property type="match status" value="1"/>
</dbReference>
<evidence type="ECO:0000256" key="4">
    <source>
        <dbReference type="ARBA" id="ARBA00023136"/>
    </source>
</evidence>
<evidence type="ECO:0000256" key="1">
    <source>
        <dbReference type="ARBA" id="ARBA00004141"/>
    </source>
</evidence>
<feature type="domain" description="Major facilitator superfamily (MFS) profile" evidence="6">
    <location>
        <begin position="22"/>
        <end position="434"/>
    </location>
</feature>